<dbReference type="AlphaFoldDB" id="M2N4E8"/>
<accession>M2N4E8</accession>
<keyword evidence="2" id="KW-1185">Reference proteome</keyword>
<dbReference type="RefSeq" id="XP_007673522.1">
    <property type="nucleotide sequence ID" value="XM_007675332.1"/>
</dbReference>
<sequence length="54" mass="5844">MPCEIGPSHIVGNGTIVGYVRNGDSVASRSFPSTREWPANRALGISPQYVHCEE</sequence>
<gene>
    <name evidence="1" type="ORF">BAUCODRAFT_31134</name>
</gene>
<proteinExistence type="predicted"/>
<dbReference type="HOGENOM" id="CLU_3049971_0_0_1"/>
<organism evidence="1 2">
    <name type="scientific">Baudoinia panamericana (strain UAMH 10762)</name>
    <name type="common">Angels' share fungus</name>
    <name type="synonym">Baudoinia compniacensis (strain UAMH 10762)</name>
    <dbReference type="NCBI Taxonomy" id="717646"/>
    <lineage>
        <taxon>Eukaryota</taxon>
        <taxon>Fungi</taxon>
        <taxon>Dikarya</taxon>
        <taxon>Ascomycota</taxon>
        <taxon>Pezizomycotina</taxon>
        <taxon>Dothideomycetes</taxon>
        <taxon>Dothideomycetidae</taxon>
        <taxon>Mycosphaerellales</taxon>
        <taxon>Teratosphaeriaceae</taxon>
        <taxon>Baudoinia</taxon>
    </lineage>
</organism>
<reference evidence="1 2" key="1">
    <citation type="journal article" date="2012" name="PLoS Pathog.">
        <title>Diverse lifestyles and strategies of plant pathogenesis encoded in the genomes of eighteen Dothideomycetes fungi.</title>
        <authorList>
            <person name="Ohm R.A."/>
            <person name="Feau N."/>
            <person name="Henrissat B."/>
            <person name="Schoch C.L."/>
            <person name="Horwitz B.A."/>
            <person name="Barry K.W."/>
            <person name="Condon B.J."/>
            <person name="Copeland A.C."/>
            <person name="Dhillon B."/>
            <person name="Glaser F."/>
            <person name="Hesse C.N."/>
            <person name="Kosti I."/>
            <person name="LaButti K."/>
            <person name="Lindquist E.A."/>
            <person name="Lucas S."/>
            <person name="Salamov A.A."/>
            <person name="Bradshaw R.E."/>
            <person name="Ciuffetti L."/>
            <person name="Hamelin R.C."/>
            <person name="Kema G.H.J."/>
            <person name="Lawrence C."/>
            <person name="Scott J.A."/>
            <person name="Spatafora J.W."/>
            <person name="Turgeon B.G."/>
            <person name="de Wit P.J.G.M."/>
            <person name="Zhong S."/>
            <person name="Goodwin S.B."/>
            <person name="Grigoriev I.V."/>
        </authorList>
    </citation>
    <scope>NUCLEOTIDE SEQUENCE [LARGE SCALE GENOMIC DNA]</scope>
    <source>
        <strain evidence="1 2">UAMH 10762</strain>
    </source>
</reference>
<name>M2N4E8_BAUPA</name>
<evidence type="ECO:0000313" key="1">
    <source>
        <dbReference type="EMBL" id="EMC98863.1"/>
    </source>
</evidence>
<protein>
    <submittedName>
        <fullName evidence="1">Uncharacterized protein</fullName>
    </submittedName>
</protein>
<dbReference type="EMBL" id="KB445552">
    <property type="protein sequence ID" value="EMC98863.1"/>
    <property type="molecule type" value="Genomic_DNA"/>
</dbReference>
<evidence type="ECO:0000313" key="2">
    <source>
        <dbReference type="Proteomes" id="UP000011761"/>
    </source>
</evidence>
<dbReference type="Proteomes" id="UP000011761">
    <property type="component" value="Unassembled WGS sequence"/>
</dbReference>
<dbReference type="KEGG" id="bcom:BAUCODRAFT_31134"/>
<dbReference type="GeneID" id="19111392"/>